<protein>
    <recommendedName>
        <fullName evidence="3">DUF1643 domain-containing protein</fullName>
    </recommendedName>
</protein>
<gene>
    <name evidence="1" type="ORF">MiSe_87080</name>
</gene>
<accession>A0AAV3XSZ3</accession>
<proteinExistence type="predicted"/>
<evidence type="ECO:0000313" key="2">
    <source>
        <dbReference type="Proteomes" id="UP001050975"/>
    </source>
</evidence>
<evidence type="ECO:0008006" key="3">
    <source>
        <dbReference type="Google" id="ProtNLM"/>
    </source>
</evidence>
<comment type="caution">
    <text evidence="1">The sequence shown here is derived from an EMBL/GenBank/DDBJ whole genome shotgun (WGS) entry which is preliminary data.</text>
</comment>
<sequence length="158" mass="17980">MKQGATIDPTGLYRYSLWREWDANAPRVAFVMLNPSRADADTDDPTLRRCLSFARSWGYGSLEVVNLFAYRAPRPDILRLVSDPIGPENDRYLKQAVELADKIIVAWGNRGSLSNRAKIVSSWLMSRENLYCLGITQTGHPRHPLYVRSNTTLLSYPH</sequence>
<evidence type="ECO:0000313" key="1">
    <source>
        <dbReference type="EMBL" id="GET43882.1"/>
    </source>
</evidence>
<dbReference type="RefSeq" id="WP_226593140.1">
    <property type="nucleotide sequence ID" value="NZ_BLAY01000264.1"/>
</dbReference>
<dbReference type="InterPro" id="IPR012441">
    <property type="entry name" value="DUF1643"/>
</dbReference>
<dbReference type="AlphaFoldDB" id="A0AAV3XSZ3"/>
<name>A0AAV3XSZ3_9CYAN</name>
<keyword evidence="2" id="KW-1185">Reference proteome</keyword>
<dbReference type="Pfam" id="PF07799">
    <property type="entry name" value="DUF1643"/>
    <property type="match status" value="1"/>
</dbReference>
<organism evidence="1 2">
    <name type="scientific">Microseira wollei NIES-4236</name>
    <dbReference type="NCBI Taxonomy" id="2530354"/>
    <lineage>
        <taxon>Bacteria</taxon>
        <taxon>Bacillati</taxon>
        <taxon>Cyanobacteriota</taxon>
        <taxon>Cyanophyceae</taxon>
        <taxon>Oscillatoriophycideae</taxon>
        <taxon>Aerosakkonematales</taxon>
        <taxon>Aerosakkonemataceae</taxon>
        <taxon>Microseira</taxon>
    </lineage>
</organism>
<dbReference type="EMBL" id="BLAY01000264">
    <property type="protein sequence ID" value="GET43882.1"/>
    <property type="molecule type" value="Genomic_DNA"/>
</dbReference>
<dbReference type="Proteomes" id="UP001050975">
    <property type="component" value="Unassembled WGS sequence"/>
</dbReference>
<reference evidence="1" key="1">
    <citation type="submission" date="2019-10" db="EMBL/GenBank/DDBJ databases">
        <title>Draft genome sequece of Microseira wollei NIES-4236.</title>
        <authorList>
            <person name="Yamaguchi H."/>
            <person name="Suzuki S."/>
            <person name="Kawachi M."/>
        </authorList>
    </citation>
    <scope>NUCLEOTIDE SEQUENCE</scope>
    <source>
        <strain evidence="1">NIES-4236</strain>
    </source>
</reference>